<keyword evidence="3" id="KW-1185">Reference proteome</keyword>
<feature type="compositionally biased region" description="Low complexity" evidence="1">
    <location>
        <begin position="114"/>
        <end position="136"/>
    </location>
</feature>
<evidence type="ECO:0000313" key="2">
    <source>
        <dbReference type="EMBL" id="CAK0879158.1"/>
    </source>
</evidence>
<comment type="caution">
    <text evidence="2">The sequence shown here is derived from an EMBL/GenBank/DDBJ whole genome shotgun (WGS) entry which is preliminary data.</text>
</comment>
<accession>A0ABN9W0X2</accession>
<evidence type="ECO:0000313" key="3">
    <source>
        <dbReference type="Proteomes" id="UP001189429"/>
    </source>
</evidence>
<feature type="compositionally biased region" description="Low complexity" evidence="1">
    <location>
        <begin position="288"/>
        <end position="306"/>
    </location>
</feature>
<reference evidence="2" key="1">
    <citation type="submission" date="2023-10" db="EMBL/GenBank/DDBJ databases">
        <authorList>
            <person name="Chen Y."/>
            <person name="Shah S."/>
            <person name="Dougan E. K."/>
            <person name="Thang M."/>
            <person name="Chan C."/>
        </authorList>
    </citation>
    <scope>NUCLEOTIDE SEQUENCE [LARGE SCALE GENOMIC DNA]</scope>
</reference>
<proteinExistence type="predicted"/>
<feature type="compositionally biased region" description="Low complexity" evidence="1">
    <location>
        <begin position="160"/>
        <end position="179"/>
    </location>
</feature>
<dbReference type="EMBL" id="CAUYUJ010017927">
    <property type="protein sequence ID" value="CAK0879158.1"/>
    <property type="molecule type" value="Genomic_DNA"/>
</dbReference>
<gene>
    <name evidence="2" type="ORF">PCOR1329_LOCUS62676</name>
</gene>
<sequence length="510" mass="49831">SLLARGGRVLRGAPWGLWRGAQTASPQTRPMRSGARAALCIHPPDGTLEPPSRLRQGRRHFAGERTAPAALGELWRAPPRGAAAAEPPAEAAGSARRLAAAGSPPAGGPDAHEPAGSSRGARGAQPAGRGAQTPGASGCEGGGGLRAGPSPSAPAPSPAAAPEARAAGAARRAGQPCGGSASALQWGGDGSGTTHAAASERMEARAAGVARRPSGGVASALHCDGDGSDAVHAAPPARPPSAPLRRSSGLGPQGEAAGVRRCAQSVGAGAQTPWASGKDGRDDLRAGPSPSATVPSATVPSPAAASERMEARAAGVARRPSGGVASALHCDSGGSDAVHAAPPARPTSAPLRRSSGLGPQGEAAGVRRARCAQSVGAGVQTPWASGKDGRDDLRAGPSPSATVPSPAAASERLEAGARAAGAARHPMGGVASALQCDGDGSGAALPPRPPSAPLRRSSALGAQGDAAGQEAKSAPPRSALHSRVGSNSAVQRCRRLAQLESPARLGGWRG</sequence>
<feature type="non-terminal residue" evidence="2">
    <location>
        <position position="1"/>
    </location>
</feature>
<feature type="compositionally biased region" description="Low complexity" evidence="1">
    <location>
        <begin position="76"/>
        <end position="104"/>
    </location>
</feature>
<evidence type="ECO:0000256" key="1">
    <source>
        <dbReference type="SAM" id="MobiDB-lite"/>
    </source>
</evidence>
<dbReference type="Proteomes" id="UP001189429">
    <property type="component" value="Unassembled WGS sequence"/>
</dbReference>
<protein>
    <submittedName>
        <fullName evidence="2">Uncharacterized protein</fullName>
    </submittedName>
</protein>
<name>A0ABN9W0X2_9DINO</name>
<feature type="compositionally biased region" description="Low complexity" evidence="1">
    <location>
        <begin position="397"/>
        <end position="424"/>
    </location>
</feature>
<organism evidence="2 3">
    <name type="scientific">Prorocentrum cordatum</name>
    <dbReference type="NCBI Taxonomy" id="2364126"/>
    <lineage>
        <taxon>Eukaryota</taxon>
        <taxon>Sar</taxon>
        <taxon>Alveolata</taxon>
        <taxon>Dinophyceae</taxon>
        <taxon>Prorocentrales</taxon>
        <taxon>Prorocentraceae</taxon>
        <taxon>Prorocentrum</taxon>
    </lineage>
</organism>
<feature type="region of interest" description="Disordered" evidence="1">
    <location>
        <begin position="40"/>
        <end position="490"/>
    </location>
</feature>